<dbReference type="AlphaFoldDB" id="A0AAQ1TWK7"/>
<proteinExistence type="predicted"/>
<dbReference type="Gene3D" id="3.40.50.1820">
    <property type="entry name" value="alpha/beta hydrolase"/>
    <property type="match status" value="1"/>
</dbReference>
<evidence type="ECO:0000313" key="1">
    <source>
        <dbReference type="EMBL" id="GEA43242.1"/>
    </source>
</evidence>
<reference evidence="1 2" key="1">
    <citation type="submission" date="2019-06" db="EMBL/GenBank/DDBJ databases">
        <title>Draft genome sequence of Corynebacterium striatum NBRC 15291.</title>
        <authorList>
            <person name="Miura T."/>
            <person name="Furukawa M."/>
            <person name="Shimamura M."/>
            <person name="Ohyama Y."/>
            <person name="Yamazoe A."/>
            <person name="Kawasaki H."/>
        </authorList>
    </citation>
    <scope>NUCLEOTIDE SEQUENCE [LARGE SCALE GENOMIC DNA]</scope>
    <source>
        <strain evidence="1 2">NBRC 15291</strain>
    </source>
</reference>
<dbReference type="Pfam" id="PF03583">
    <property type="entry name" value="LIP"/>
    <property type="match status" value="1"/>
</dbReference>
<evidence type="ECO:0000313" key="2">
    <source>
        <dbReference type="Proteomes" id="UP000315234"/>
    </source>
</evidence>
<organism evidence="1 2">
    <name type="scientific">Corynebacterium striatum</name>
    <dbReference type="NCBI Taxonomy" id="43770"/>
    <lineage>
        <taxon>Bacteria</taxon>
        <taxon>Bacillati</taxon>
        <taxon>Actinomycetota</taxon>
        <taxon>Actinomycetes</taxon>
        <taxon>Mycobacteriales</taxon>
        <taxon>Corynebacteriaceae</taxon>
        <taxon>Corynebacterium</taxon>
    </lineage>
</organism>
<dbReference type="EMBL" id="BJLD01000002">
    <property type="protein sequence ID" value="GEA43242.1"/>
    <property type="molecule type" value="Genomic_DNA"/>
</dbReference>
<protein>
    <recommendedName>
        <fullName evidence="3">Secretory lipase</fullName>
    </recommendedName>
</protein>
<dbReference type="InterPro" id="IPR005152">
    <property type="entry name" value="Lipase_secreted"/>
</dbReference>
<sequence length="53" mass="5517">MHTYMDRVSQSHAVLDSDRAARQLEGWDINADNPVIINGYSQGGGAAAAAAGS</sequence>
<gene>
    <name evidence="1" type="ORF">Cst04h_14120</name>
</gene>
<dbReference type="GO" id="GO:0016042">
    <property type="term" value="P:lipid catabolic process"/>
    <property type="evidence" value="ECO:0007669"/>
    <property type="project" value="InterPro"/>
</dbReference>
<accession>A0AAQ1TWK7</accession>
<evidence type="ECO:0008006" key="3">
    <source>
        <dbReference type="Google" id="ProtNLM"/>
    </source>
</evidence>
<dbReference type="GO" id="GO:0004806">
    <property type="term" value="F:triacylglycerol lipase activity"/>
    <property type="evidence" value="ECO:0007669"/>
    <property type="project" value="InterPro"/>
</dbReference>
<comment type="caution">
    <text evidence="1">The sequence shown here is derived from an EMBL/GenBank/DDBJ whole genome shotgun (WGS) entry which is preliminary data.</text>
</comment>
<name>A0AAQ1TWK7_CORST</name>
<dbReference type="InterPro" id="IPR029058">
    <property type="entry name" value="AB_hydrolase_fold"/>
</dbReference>
<dbReference type="Proteomes" id="UP000315234">
    <property type="component" value="Unassembled WGS sequence"/>
</dbReference>
<dbReference type="RefSeq" id="WP_200973419.1">
    <property type="nucleotide sequence ID" value="NZ_BJLD01000002.1"/>
</dbReference>